<sequence length="60" mass="6561">MPVPGKGVLLDSKEHIAQHAQQIYQQAVVQKTMPLGNMTNITDEERAILGKWFEAGAGVN</sequence>
<protein>
    <submittedName>
        <fullName evidence="1">Uncharacterized protein</fullName>
    </submittedName>
</protein>
<name>A0A7V8JV00_9BURK</name>
<dbReference type="Proteomes" id="UP000462435">
    <property type="component" value="Unassembled WGS sequence"/>
</dbReference>
<dbReference type="EMBL" id="WNDX01000026">
    <property type="protein sequence ID" value="KAF1045887.1"/>
    <property type="molecule type" value="Genomic_DNA"/>
</dbReference>
<evidence type="ECO:0000313" key="1">
    <source>
        <dbReference type="EMBL" id="KAF1045887.1"/>
    </source>
</evidence>
<organism evidence="1 2">
    <name type="scientific">Herbaspirillum frisingense</name>
    <dbReference type="NCBI Taxonomy" id="92645"/>
    <lineage>
        <taxon>Bacteria</taxon>
        <taxon>Pseudomonadati</taxon>
        <taxon>Pseudomonadota</taxon>
        <taxon>Betaproteobacteria</taxon>
        <taxon>Burkholderiales</taxon>
        <taxon>Oxalobacteraceae</taxon>
        <taxon>Herbaspirillum</taxon>
    </lineage>
</organism>
<gene>
    <name evidence="1" type="ORF">GAK35_01243</name>
</gene>
<accession>A0A7V8JV00</accession>
<proteinExistence type="predicted"/>
<reference evidence="2" key="1">
    <citation type="journal article" date="2020" name="MBio">
        <title>Horizontal gene transfer to a defensive symbiont with a reduced genome amongst a multipartite beetle microbiome.</title>
        <authorList>
            <person name="Waterworth S.C."/>
            <person name="Florez L.V."/>
            <person name="Rees E.R."/>
            <person name="Hertweck C."/>
            <person name="Kaltenpoth M."/>
            <person name="Kwan J.C."/>
        </authorList>
    </citation>
    <scope>NUCLEOTIDE SEQUENCE [LARGE SCALE GENOMIC DNA]</scope>
</reference>
<dbReference type="AlphaFoldDB" id="A0A7V8JV00"/>
<comment type="caution">
    <text evidence="1">The sequence shown here is derived from an EMBL/GenBank/DDBJ whole genome shotgun (WGS) entry which is preliminary data.</text>
</comment>
<evidence type="ECO:0000313" key="2">
    <source>
        <dbReference type="Proteomes" id="UP000462435"/>
    </source>
</evidence>